<dbReference type="Proteomes" id="UP001321749">
    <property type="component" value="Unassembled WGS sequence"/>
</dbReference>
<keyword evidence="4" id="KW-1185">Reference proteome</keyword>
<dbReference type="SUPFAM" id="SSF49785">
    <property type="entry name" value="Galactose-binding domain-like"/>
    <property type="match status" value="1"/>
</dbReference>
<dbReference type="SMART" id="SM00939">
    <property type="entry name" value="PepX_C"/>
    <property type="match status" value="1"/>
</dbReference>
<protein>
    <submittedName>
        <fullName evidence="3">Alpha/beta-hydrolase</fullName>
    </submittedName>
</protein>
<dbReference type="NCBIfam" id="TIGR00976">
    <property type="entry name" value="CocE_NonD"/>
    <property type="match status" value="1"/>
</dbReference>
<dbReference type="PANTHER" id="PTHR43056">
    <property type="entry name" value="PEPTIDASE S9 PROLYL OLIGOPEPTIDASE"/>
    <property type="match status" value="1"/>
</dbReference>
<dbReference type="Pfam" id="PF02129">
    <property type="entry name" value="Peptidase_S15"/>
    <property type="match status" value="1"/>
</dbReference>
<dbReference type="SUPFAM" id="SSF53474">
    <property type="entry name" value="alpha/beta-Hydrolases"/>
    <property type="match status" value="1"/>
</dbReference>
<dbReference type="InterPro" id="IPR029058">
    <property type="entry name" value="AB_hydrolase_fold"/>
</dbReference>
<evidence type="ECO:0000259" key="2">
    <source>
        <dbReference type="SMART" id="SM00939"/>
    </source>
</evidence>
<evidence type="ECO:0000313" key="3">
    <source>
        <dbReference type="EMBL" id="KAK4463679.1"/>
    </source>
</evidence>
<dbReference type="EMBL" id="MU864957">
    <property type="protein sequence ID" value="KAK4463679.1"/>
    <property type="molecule type" value="Genomic_DNA"/>
</dbReference>
<accession>A0AAV9HUF2</accession>
<dbReference type="Gene3D" id="3.40.50.1820">
    <property type="entry name" value="alpha/beta hydrolase"/>
    <property type="match status" value="1"/>
</dbReference>
<evidence type="ECO:0000313" key="4">
    <source>
        <dbReference type="Proteomes" id="UP001321749"/>
    </source>
</evidence>
<dbReference type="Gene3D" id="1.10.3020.20">
    <property type="match status" value="1"/>
</dbReference>
<dbReference type="Gene3D" id="2.60.120.260">
    <property type="entry name" value="Galactose-binding domain-like"/>
    <property type="match status" value="1"/>
</dbReference>
<dbReference type="InterPro" id="IPR000383">
    <property type="entry name" value="Xaa-Pro-like_dom"/>
</dbReference>
<comment type="caution">
    <text evidence="3">The sequence shown here is derived from an EMBL/GenBank/DDBJ whole genome shotgun (WGS) entry which is preliminary data.</text>
</comment>
<dbReference type="InterPro" id="IPR005674">
    <property type="entry name" value="CocE/Ser_esterase"/>
</dbReference>
<proteinExistence type="predicted"/>
<dbReference type="PANTHER" id="PTHR43056:SF10">
    <property type="entry name" value="COCE_NOND FAMILY, PUTATIVE (AFU_ORTHOLOGUE AFUA_7G00600)-RELATED"/>
    <property type="match status" value="1"/>
</dbReference>
<dbReference type="InterPro" id="IPR050585">
    <property type="entry name" value="Xaa-Pro_dipeptidyl-ppase/CocE"/>
</dbReference>
<reference evidence="3" key="1">
    <citation type="journal article" date="2023" name="Mol. Phylogenet. Evol.">
        <title>Genome-scale phylogeny and comparative genomics of the fungal order Sordariales.</title>
        <authorList>
            <person name="Hensen N."/>
            <person name="Bonometti L."/>
            <person name="Westerberg I."/>
            <person name="Brannstrom I.O."/>
            <person name="Guillou S."/>
            <person name="Cros-Aarteil S."/>
            <person name="Calhoun S."/>
            <person name="Haridas S."/>
            <person name="Kuo A."/>
            <person name="Mondo S."/>
            <person name="Pangilinan J."/>
            <person name="Riley R."/>
            <person name="LaButti K."/>
            <person name="Andreopoulos B."/>
            <person name="Lipzen A."/>
            <person name="Chen C."/>
            <person name="Yan M."/>
            <person name="Daum C."/>
            <person name="Ng V."/>
            <person name="Clum A."/>
            <person name="Steindorff A."/>
            <person name="Ohm R.A."/>
            <person name="Martin F."/>
            <person name="Silar P."/>
            <person name="Natvig D.O."/>
            <person name="Lalanne C."/>
            <person name="Gautier V."/>
            <person name="Ament-Velasquez S.L."/>
            <person name="Kruys A."/>
            <person name="Hutchinson M.I."/>
            <person name="Powell A.J."/>
            <person name="Barry K."/>
            <person name="Miller A.N."/>
            <person name="Grigoriev I.V."/>
            <person name="Debuchy R."/>
            <person name="Gladieux P."/>
            <person name="Hiltunen Thoren M."/>
            <person name="Johannesson H."/>
        </authorList>
    </citation>
    <scope>NUCLEOTIDE SEQUENCE</scope>
    <source>
        <strain evidence="3">PSN324</strain>
    </source>
</reference>
<feature type="domain" description="Xaa-Pro dipeptidyl-peptidase C-terminal" evidence="2">
    <location>
        <begin position="312"/>
        <end position="560"/>
    </location>
</feature>
<reference evidence="3" key="2">
    <citation type="submission" date="2023-06" db="EMBL/GenBank/DDBJ databases">
        <authorList>
            <consortium name="Lawrence Berkeley National Laboratory"/>
            <person name="Mondo S.J."/>
            <person name="Hensen N."/>
            <person name="Bonometti L."/>
            <person name="Westerberg I."/>
            <person name="Brannstrom I.O."/>
            <person name="Guillou S."/>
            <person name="Cros-Aarteil S."/>
            <person name="Calhoun S."/>
            <person name="Haridas S."/>
            <person name="Kuo A."/>
            <person name="Pangilinan J."/>
            <person name="Riley R."/>
            <person name="Labutti K."/>
            <person name="Andreopoulos B."/>
            <person name="Lipzen A."/>
            <person name="Chen C."/>
            <person name="Yanf M."/>
            <person name="Daum C."/>
            <person name="Ng V."/>
            <person name="Clum A."/>
            <person name="Steindorff A."/>
            <person name="Ohm R."/>
            <person name="Martin F."/>
            <person name="Silar P."/>
            <person name="Natvig D."/>
            <person name="Lalanne C."/>
            <person name="Gautier V."/>
            <person name="Ament-Velasquez S.L."/>
            <person name="Kruys A."/>
            <person name="Hutchinson M.I."/>
            <person name="Powell A.J."/>
            <person name="Barry K."/>
            <person name="Miller A.N."/>
            <person name="Grigoriev I.V."/>
            <person name="Debuchy R."/>
            <person name="Gladieux P."/>
            <person name="Thoren M.H."/>
            <person name="Johannesson H."/>
        </authorList>
    </citation>
    <scope>NUCLEOTIDE SEQUENCE</scope>
    <source>
        <strain evidence="3">PSN324</strain>
    </source>
</reference>
<dbReference type="InterPro" id="IPR013736">
    <property type="entry name" value="Xaa-Pro_dipept_C"/>
</dbReference>
<organism evidence="3 4">
    <name type="scientific">Cladorrhinum samala</name>
    <dbReference type="NCBI Taxonomy" id="585594"/>
    <lineage>
        <taxon>Eukaryota</taxon>
        <taxon>Fungi</taxon>
        <taxon>Dikarya</taxon>
        <taxon>Ascomycota</taxon>
        <taxon>Pezizomycotina</taxon>
        <taxon>Sordariomycetes</taxon>
        <taxon>Sordariomycetidae</taxon>
        <taxon>Sordariales</taxon>
        <taxon>Podosporaceae</taxon>
        <taxon>Cladorrhinum</taxon>
    </lineage>
</organism>
<evidence type="ECO:0000256" key="1">
    <source>
        <dbReference type="ARBA" id="ARBA00022801"/>
    </source>
</evidence>
<dbReference type="Pfam" id="PF08530">
    <property type="entry name" value="PepX_C"/>
    <property type="match status" value="1"/>
</dbReference>
<dbReference type="GO" id="GO:0008239">
    <property type="term" value="F:dipeptidyl-peptidase activity"/>
    <property type="evidence" value="ECO:0007669"/>
    <property type="project" value="InterPro"/>
</dbReference>
<gene>
    <name evidence="3" type="ORF">QBC42DRAFT_295823</name>
</gene>
<sequence>MQVLQRDIHRPLFPIDEPSTVDLPAGHVKQPGHRPLSTAVRFDHNHAFPMRDGVRLRADVFRPVDSDAVPVPAIVAWGPYGKTSTGALVIDKVPLRSGVAKSRLSGYDSFEGPDPAEWVARGYAVVNVDSRGSGDSEGDLRIWGTPEGQGGHDFVEQIAAQPWCSGRVALAGNSWLAIVQWFGALEHPPHLTCIAPMEGLSDALRENVGRGGIDSSVFFRMIASTLTGRAEQEDLAKMFETDPYRNEYWDDKRVDFGQIQVPAYIVASYSTGLHNPGSFRAFHEIPHNKKWYLGTLPHEYDLVSDEPVQDIARFFDFYMKDAQNGWEETSPVRLSLLGYNLPREVKALQALPWTQPGCAKLKLHLNADQSMRESHAAAATTTTGNATTLSYQADVPARQADSDAGELLFRYTFPRKTLLAGPSKLVVHMSAEVQDDLDVYVQLRKADAHGNILRYLNVALADLGVASESDVPLTNTLQHLGPTGQLRASMRAVDPELSTPYWQTLSHDRALVQPVARGEVVRLEVYIWPAGMVFEAGESLVLKMAGHDTALAELSTCRALLGW</sequence>
<name>A0AAV9HUF2_9PEZI</name>
<dbReference type="InterPro" id="IPR008979">
    <property type="entry name" value="Galactose-bd-like_sf"/>
</dbReference>
<dbReference type="AlphaFoldDB" id="A0AAV9HUF2"/>
<keyword evidence="1" id="KW-0378">Hydrolase</keyword>